<evidence type="ECO:0000256" key="7">
    <source>
        <dbReference type="ARBA" id="ARBA00023237"/>
    </source>
</evidence>
<evidence type="ECO:0000313" key="11">
    <source>
        <dbReference type="Proteomes" id="UP000244162"/>
    </source>
</evidence>
<evidence type="ECO:0000256" key="1">
    <source>
        <dbReference type="ARBA" id="ARBA00004442"/>
    </source>
</evidence>
<feature type="coiled-coil region" evidence="8">
    <location>
        <begin position="362"/>
        <end position="400"/>
    </location>
</feature>
<dbReference type="InterPro" id="IPR051906">
    <property type="entry name" value="TolC-like"/>
</dbReference>
<feature type="chain" id="PRO_5015561440" description="Type I secretion protein TolC" evidence="9">
    <location>
        <begin position="25"/>
        <end position="485"/>
    </location>
</feature>
<reference evidence="10 11" key="1">
    <citation type="submission" date="2017-09" db="EMBL/GenBank/DDBJ databases">
        <title>Sphingomonas panjinensis sp.nov., isolated from oil-contaminated soil.</title>
        <authorList>
            <person name="Wang L."/>
            <person name="Chen L."/>
        </authorList>
    </citation>
    <scope>NUCLEOTIDE SEQUENCE [LARGE SCALE GENOMIC DNA]</scope>
    <source>
        <strain evidence="10 11">FW-11</strain>
    </source>
</reference>
<keyword evidence="3" id="KW-0813">Transport</keyword>
<evidence type="ECO:0000256" key="2">
    <source>
        <dbReference type="ARBA" id="ARBA00007613"/>
    </source>
</evidence>
<dbReference type="Proteomes" id="UP000244162">
    <property type="component" value="Unassembled WGS sequence"/>
</dbReference>
<comment type="subcellular location">
    <subcellularLocation>
        <location evidence="1">Cell outer membrane</location>
    </subcellularLocation>
</comment>
<dbReference type="InterPro" id="IPR003423">
    <property type="entry name" value="OMP_efflux"/>
</dbReference>
<dbReference type="RefSeq" id="WP_107970235.1">
    <property type="nucleotide sequence ID" value="NZ_NWBU01000018.1"/>
</dbReference>
<dbReference type="PANTHER" id="PTHR30026">
    <property type="entry name" value="OUTER MEMBRANE PROTEIN TOLC"/>
    <property type="match status" value="1"/>
</dbReference>
<dbReference type="PANTHER" id="PTHR30026:SF22">
    <property type="entry name" value="OUTER MEMBRANE EFFLUX PROTEIN"/>
    <property type="match status" value="1"/>
</dbReference>
<evidence type="ECO:0000256" key="8">
    <source>
        <dbReference type="SAM" id="Coils"/>
    </source>
</evidence>
<sequence length="485" mass="51962">MSKSKTLWLPGLGALLLSAGPAMAAGTAQDVAGDVDVLTAPFEVADFATFSVPISLDSDDASAKLGADPLLASVAEAVRTHPEARAAIERGRESDLGVRAARSDLYPKLDVGVDLLGSWTNRTPVGGRQQRITNQSLYRPDAYAAAEQLLFDAGSSFARIAAARYRKDATMAEAQVSATNVAVRAIAAYWEVLRLREAVKLADANVTAHAVLLERVSVRVEAGAASEGDRLRAEARTNTARSHAFLAEGALKRAEAEYEAVFGASPGALTWPTVTPHLAGDVNAIINRALAASPSLQAEDATVAAARKDADAARAGFWPTISLAANARQYDVLDRDQRLYDVGAQVVMRYRLFSGGRKSAEAAQAQSRLRQAELARDLERRELENEIRSAMADVATREREFEASKRAAETSQQTYTAYVEQYGIGRRTLDDLLDALNEAYQASGQLLQARVDMDIGRYALVARTGDLLTLVNATPDSPMTAGQAN</sequence>
<dbReference type="EMBL" id="NWBU01000018">
    <property type="protein sequence ID" value="PTQ07466.1"/>
    <property type="molecule type" value="Genomic_DNA"/>
</dbReference>
<dbReference type="NCBIfam" id="TIGR01844">
    <property type="entry name" value="type_I_sec_TolC"/>
    <property type="match status" value="1"/>
</dbReference>
<dbReference type="AlphaFoldDB" id="A0A2T5FTT2"/>
<name>A0A2T5FTT2_9SPHN</name>
<keyword evidence="9" id="KW-0732">Signal</keyword>
<dbReference type="GO" id="GO:0015288">
    <property type="term" value="F:porin activity"/>
    <property type="evidence" value="ECO:0007669"/>
    <property type="project" value="TreeGrafter"/>
</dbReference>
<keyword evidence="5" id="KW-0812">Transmembrane</keyword>
<dbReference type="GO" id="GO:0009279">
    <property type="term" value="C:cell outer membrane"/>
    <property type="evidence" value="ECO:0007669"/>
    <property type="project" value="UniProtKB-SubCell"/>
</dbReference>
<evidence type="ECO:0000256" key="9">
    <source>
        <dbReference type="SAM" id="SignalP"/>
    </source>
</evidence>
<feature type="signal peptide" evidence="9">
    <location>
        <begin position="1"/>
        <end position="24"/>
    </location>
</feature>
<comment type="similarity">
    <text evidence="2">Belongs to the outer membrane factor (OMF) (TC 1.B.17) family.</text>
</comment>
<dbReference type="GO" id="GO:1990281">
    <property type="term" value="C:efflux pump complex"/>
    <property type="evidence" value="ECO:0007669"/>
    <property type="project" value="TreeGrafter"/>
</dbReference>
<dbReference type="OrthoDB" id="9814637at2"/>
<comment type="caution">
    <text evidence="10">The sequence shown here is derived from an EMBL/GenBank/DDBJ whole genome shotgun (WGS) entry which is preliminary data.</text>
</comment>
<dbReference type="GO" id="GO:0015562">
    <property type="term" value="F:efflux transmembrane transporter activity"/>
    <property type="evidence" value="ECO:0007669"/>
    <property type="project" value="InterPro"/>
</dbReference>
<dbReference type="InterPro" id="IPR010130">
    <property type="entry name" value="T1SS_OMP_TolC"/>
</dbReference>
<protein>
    <recommendedName>
        <fullName evidence="12">Type I secretion protein TolC</fullName>
    </recommendedName>
</protein>
<evidence type="ECO:0000256" key="3">
    <source>
        <dbReference type="ARBA" id="ARBA00022448"/>
    </source>
</evidence>
<keyword evidence="7" id="KW-0998">Cell outer membrane</keyword>
<evidence type="ECO:0008006" key="12">
    <source>
        <dbReference type="Google" id="ProtNLM"/>
    </source>
</evidence>
<dbReference type="SUPFAM" id="SSF56954">
    <property type="entry name" value="Outer membrane efflux proteins (OEP)"/>
    <property type="match status" value="1"/>
</dbReference>
<proteinExistence type="inferred from homology"/>
<evidence type="ECO:0000313" key="10">
    <source>
        <dbReference type="EMBL" id="PTQ07466.1"/>
    </source>
</evidence>
<evidence type="ECO:0000256" key="4">
    <source>
        <dbReference type="ARBA" id="ARBA00022452"/>
    </source>
</evidence>
<keyword evidence="8" id="KW-0175">Coiled coil</keyword>
<gene>
    <name evidence="10" type="ORF">CLG96_18190</name>
</gene>
<evidence type="ECO:0000256" key="6">
    <source>
        <dbReference type="ARBA" id="ARBA00023136"/>
    </source>
</evidence>
<accession>A0A2T5FTT2</accession>
<keyword evidence="4" id="KW-1134">Transmembrane beta strand</keyword>
<dbReference type="Pfam" id="PF02321">
    <property type="entry name" value="OEP"/>
    <property type="match status" value="2"/>
</dbReference>
<keyword evidence="11" id="KW-1185">Reference proteome</keyword>
<dbReference type="Gene3D" id="1.20.1600.10">
    <property type="entry name" value="Outer membrane efflux proteins (OEP)"/>
    <property type="match status" value="1"/>
</dbReference>
<keyword evidence="6" id="KW-0472">Membrane</keyword>
<organism evidence="10 11">
    <name type="scientific">Sphingomonas oleivorans</name>
    <dbReference type="NCBI Taxonomy" id="1735121"/>
    <lineage>
        <taxon>Bacteria</taxon>
        <taxon>Pseudomonadati</taxon>
        <taxon>Pseudomonadota</taxon>
        <taxon>Alphaproteobacteria</taxon>
        <taxon>Sphingomonadales</taxon>
        <taxon>Sphingomonadaceae</taxon>
        <taxon>Sphingomonas</taxon>
    </lineage>
</organism>
<evidence type="ECO:0000256" key="5">
    <source>
        <dbReference type="ARBA" id="ARBA00022692"/>
    </source>
</evidence>